<dbReference type="Gene3D" id="3.90.1150.10">
    <property type="entry name" value="Aspartate Aminotransferase, domain 1"/>
    <property type="match status" value="1"/>
</dbReference>
<dbReference type="GO" id="GO:0004375">
    <property type="term" value="F:glycine dehydrogenase (decarboxylating) activity"/>
    <property type="evidence" value="ECO:0007669"/>
    <property type="project" value="UniProtKB-EC"/>
</dbReference>
<dbReference type="AlphaFoldDB" id="A0A9Q0R5S0"/>
<dbReference type="InterPro" id="IPR015422">
    <property type="entry name" value="PyrdxlP-dep_Trfase_small"/>
</dbReference>
<dbReference type="Pfam" id="PF02347">
    <property type="entry name" value="GDC-P"/>
    <property type="match status" value="1"/>
</dbReference>
<dbReference type="HAMAP" id="MF_00712">
    <property type="entry name" value="GcvPA"/>
    <property type="match status" value="1"/>
</dbReference>
<dbReference type="CDD" id="cd00613">
    <property type="entry name" value="GDC-P"/>
    <property type="match status" value="1"/>
</dbReference>
<evidence type="ECO:0000313" key="5">
    <source>
        <dbReference type="EMBL" id="KAJ5067049.1"/>
    </source>
</evidence>
<comment type="catalytic activity">
    <reaction evidence="3">
        <text>N(6)-[(R)-lipoyl]-L-lysyl-[glycine-cleavage complex H protein] + glycine + H(+) = N(6)-[(R)-S(8)-aminomethyldihydrolipoyl]-L-lysyl-[glycine-cleavage complex H protein] + CO2</text>
        <dbReference type="Rhea" id="RHEA:24304"/>
        <dbReference type="Rhea" id="RHEA-COMP:10494"/>
        <dbReference type="Rhea" id="RHEA-COMP:10495"/>
        <dbReference type="ChEBI" id="CHEBI:15378"/>
        <dbReference type="ChEBI" id="CHEBI:16526"/>
        <dbReference type="ChEBI" id="CHEBI:57305"/>
        <dbReference type="ChEBI" id="CHEBI:83099"/>
        <dbReference type="ChEBI" id="CHEBI:83143"/>
        <dbReference type="EC" id="1.4.4.2"/>
    </reaction>
</comment>
<keyword evidence="6" id="KW-1185">Reference proteome</keyword>
<gene>
    <name evidence="5" type="ORF">M0811_13311</name>
</gene>
<dbReference type="EMBL" id="JAPDFW010000135">
    <property type="protein sequence ID" value="KAJ5067049.1"/>
    <property type="molecule type" value="Genomic_DNA"/>
</dbReference>
<dbReference type="EC" id="1.4.4.2" evidence="1"/>
<evidence type="ECO:0000256" key="1">
    <source>
        <dbReference type="ARBA" id="ARBA00012134"/>
    </source>
</evidence>
<dbReference type="InterPro" id="IPR023010">
    <property type="entry name" value="GcvPA"/>
</dbReference>
<dbReference type="InterPro" id="IPR015421">
    <property type="entry name" value="PyrdxlP-dep_Trfase_major"/>
</dbReference>
<dbReference type="PIRSF" id="PIRSF006815">
    <property type="entry name" value="GcvPA"/>
    <property type="match status" value="1"/>
</dbReference>
<evidence type="ECO:0000256" key="3">
    <source>
        <dbReference type="ARBA" id="ARBA00049026"/>
    </source>
</evidence>
<dbReference type="Gene3D" id="3.40.640.10">
    <property type="entry name" value="Type I PLP-dependent aspartate aminotransferase-like (Major domain)"/>
    <property type="match status" value="1"/>
</dbReference>
<dbReference type="InterPro" id="IPR020581">
    <property type="entry name" value="GDC_P"/>
</dbReference>
<accession>A0A9Q0R5S0</accession>
<proteinExistence type="inferred from homology"/>
<dbReference type="PANTHER" id="PTHR42806">
    <property type="entry name" value="GLYCINE CLEAVAGE SYSTEM P-PROTEIN"/>
    <property type="match status" value="1"/>
</dbReference>
<dbReference type="GO" id="GO:0006546">
    <property type="term" value="P:glycine catabolic process"/>
    <property type="evidence" value="ECO:0007669"/>
    <property type="project" value="InterPro"/>
</dbReference>
<keyword evidence="2" id="KW-0560">Oxidoreductase</keyword>
<protein>
    <recommendedName>
        <fullName evidence="1">glycine dehydrogenase (aminomethyl-transferring)</fullName>
        <ecNumber evidence="1">1.4.4.2</ecNumber>
    </recommendedName>
</protein>
<organism evidence="5 6">
    <name type="scientific">Anaeramoeba ignava</name>
    <name type="common">Anaerobic marine amoeba</name>
    <dbReference type="NCBI Taxonomy" id="1746090"/>
    <lineage>
        <taxon>Eukaryota</taxon>
        <taxon>Metamonada</taxon>
        <taxon>Anaeramoebidae</taxon>
        <taxon>Anaeramoeba</taxon>
    </lineage>
</organism>
<evidence type="ECO:0000259" key="4">
    <source>
        <dbReference type="Pfam" id="PF02347"/>
    </source>
</evidence>
<dbReference type="OMA" id="LRSEFYT"/>
<dbReference type="PANTHER" id="PTHR42806:SF1">
    <property type="entry name" value="GLYCINE DEHYDROGENASE (DECARBOXYLATING)"/>
    <property type="match status" value="1"/>
</dbReference>
<dbReference type="InterPro" id="IPR015424">
    <property type="entry name" value="PyrdxlP-dep_Trfase"/>
</dbReference>
<dbReference type="OrthoDB" id="10261519at2759"/>
<reference evidence="5" key="1">
    <citation type="submission" date="2022-10" db="EMBL/GenBank/DDBJ databases">
        <title>Novel sulphate-reducing endosymbionts in the free-living metamonad Anaeramoeba.</title>
        <authorList>
            <person name="Jerlstrom-Hultqvist J."/>
            <person name="Cepicka I."/>
            <person name="Gallot-Lavallee L."/>
            <person name="Salas-Leiva D."/>
            <person name="Curtis B.A."/>
            <person name="Zahonova K."/>
            <person name="Pipaliya S."/>
            <person name="Dacks J."/>
            <person name="Roger A.J."/>
        </authorList>
    </citation>
    <scope>NUCLEOTIDE SEQUENCE</scope>
    <source>
        <strain evidence="5">BMAN</strain>
    </source>
</reference>
<dbReference type="NCBIfam" id="NF001696">
    <property type="entry name" value="PRK00451.1"/>
    <property type="match status" value="1"/>
</dbReference>
<comment type="caution">
    <text evidence="5">The sequence shown here is derived from an EMBL/GenBank/DDBJ whole genome shotgun (WGS) entry which is preliminary data.</text>
</comment>
<feature type="domain" description="Glycine cleavage system P-protein N-terminal" evidence="4">
    <location>
        <begin position="40"/>
        <end position="484"/>
    </location>
</feature>
<dbReference type="GO" id="GO:0009116">
    <property type="term" value="P:nucleoside metabolic process"/>
    <property type="evidence" value="ECO:0007669"/>
    <property type="project" value="InterPro"/>
</dbReference>
<dbReference type="SUPFAM" id="SSF53383">
    <property type="entry name" value="PLP-dependent transferases"/>
    <property type="match status" value="1"/>
</dbReference>
<sequence length="489" mass="54177">MLSLIPKKEVITPLKNICPAFPRFLSTKKCVNTSSLDYKHRYLPHTLETRKKILATLGINSIDELFKTIPENARFTSFSAFDHCGMTEPQVYEAISKMADKNKDTTHSPFFLGAGIYKHYIPSVVDHTIQRGEFLTAYTPYQPEVSQGTLQTMFEFQTLVCLLTGMDVANATMYDGSTAVSEAVQMACRTTRRKKVIISGGLHPHYSEVIKTSAKHSRVVDCDFLEPDVNGNEKDNIISKINDQTACVVIQNPSFFGYVRDLKEIADACHKHKALLIGAISEIVSCGLIKDMGSMGVDIVAGEGQSLGLPMSFGGPHVGLFSTKQKYMRQMPGRLVGETEDTDGERGYCLTLGTREQHIRRETATSNICTSAGICAIAFSIHLALLGEHGFKDLAKLNHAKAFKLVELIKKEIPSIKVLNDTFFNEVTLQLPINAKECVDKLAEKNIFAGVPVSKFFGQKYDNLLLVASTETNSDEQIQQFVDALKKLC</sequence>
<dbReference type="InterPro" id="IPR049315">
    <property type="entry name" value="GDC-P_N"/>
</dbReference>
<evidence type="ECO:0000313" key="6">
    <source>
        <dbReference type="Proteomes" id="UP001149090"/>
    </source>
</evidence>
<evidence type="ECO:0000256" key="2">
    <source>
        <dbReference type="ARBA" id="ARBA00023002"/>
    </source>
</evidence>
<name>A0A9Q0R5S0_ANAIG</name>
<dbReference type="Proteomes" id="UP001149090">
    <property type="component" value="Unassembled WGS sequence"/>
</dbReference>